<reference evidence="1 2" key="1">
    <citation type="submission" date="2019-04" db="EMBL/GenBank/DDBJ databases">
        <title>Complete Genome and Methylome Analysis of Haemophilus haemolyticus NEB129.</title>
        <authorList>
            <person name="Fomenkov A."/>
            <person name="Roberts R.J."/>
            <person name="Anton B.P."/>
            <person name="Vincze T."/>
        </authorList>
    </citation>
    <scope>NUCLEOTIDE SEQUENCE [LARGE SCALE GENOMIC DNA]</scope>
    <source>
        <strain evidence="1 2">NEB129</strain>
    </source>
</reference>
<name>A0AAE6JPN3_HAEPH</name>
<protein>
    <submittedName>
        <fullName evidence="1">DUF2597 family protein</fullName>
    </submittedName>
</protein>
<dbReference type="AlphaFoldDB" id="A0AAE6JPN3"/>
<dbReference type="Proteomes" id="UP000323974">
    <property type="component" value="Chromosome"/>
</dbReference>
<accession>A0AAE6JPN3</accession>
<dbReference type="KEGG" id="hpaa:E5Q53_00660"/>
<evidence type="ECO:0000313" key="2">
    <source>
        <dbReference type="Proteomes" id="UP000323974"/>
    </source>
</evidence>
<evidence type="ECO:0000313" key="1">
    <source>
        <dbReference type="EMBL" id="QEN10087.1"/>
    </source>
</evidence>
<dbReference type="InterPro" id="IPR019708">
    <property type="entry name" value="Phage_HP1_Orf24"/>
</dbReference>
<sequence>MSREFTSGNSFNVYIWNMPIHVESASLSITDNTAMVTTHGVPDGYVFGDVEASGEMELDWRQFKRIEGVASAAGSYRDIPTFDMVFYANRGGSRVKVEAFGCKLKISDVLDIDPKGGEKSKVKIEYMVTCKNFVRINGIPYLSPDETNFL</sequence>
<gene>
    <name evidence="1" type="ORF">E5Q53_00660</name>
</gene>
<dbReference type="Pfam" id="PF10772">
    <property type="entry name" value="Phage_HP1_Orf24"/>
    <property type="match status" value="1"/>
</dbReference>
<dbReference type="RefSeq" id="WP_005706285.1">
    <property type="nucleotide sequence ID" value="NZ_CP038817.1"/>
</dbReference>
<organism evidence="1 2">
    <name type="scientific">Haemophilus parahaemolyticus</name>
    <dbReference type="NCBI Taxonomy" id="735"/>
    <lineage>
        <taxon>Bacteria</taxon>
        <taxon>Pseudomonadati</taxon>
        <taxon>Pseudomonadota</taxon>
        <taxon>Gammaproteobacteria</taxon>
        <taxon>Pasteurellales</taxon>
        <taxon>Pasteurellaceae</taxon>
        <taxon>Haemophilus</taxon>
    </lineage>
</organism>
<proteinExistence type="predicted"/>
<dbReference type="EMBL" id="CP038817">
    <property type="protein sequence ID" value="QEN10087.1"/>
    <property type="molecule type" value="Genomic_DNA"/>
</dbReference>
<dbReference type="GeneID" id="78223592"/>